<accession>C7H3X2</accession>
<dbReference type="EMBL" id="ACOP02000022">
    <property type="protein sequence ID" value="EEU97304.1"/>
    <property type="molecule type" value="Genomic_DNA"/>
</dbReference>
<proteinExistence type="predicted"/>
<comment type="caution">
    <text evidence="1">The sequence shown here is derived from an EMBL/GenBank/DDBJ whole genome shotgun (WGS) entry which is preliminary data.</text>
</comment>
<sequence>MIRENRQWIDQCFPEWRNNPYLKKEPLTMRLKIYMTASNVAPPKYYRKIRKTIKGIVKKINEH</sequence>
<dbReference type="HOGENOM" id="CLU_2879204_0_0_9"/>
<gene>
    <name evidence="1" type="ORF">FAEPRAA2165_00985</name>
</gene>
<protein>
    <submittedName>
        <fullName evidence="1">Uncharacterized protein</fullName>
    </submittedName>
</protein>
<name>C7H3X2_FAED2</name>
<organism evidence="1 2">
    <name type="scientific">Faecalibacterium duncaniae (strain DSM 17677 / JCM 31915 / A2-165)</name>
    <name type="common">Faecalibacterium prausnitzii</name>
    <dbReference type="NCBI Taxonomy" id="411483"/>
    <lineage>
        <taxon>Bacteria</taxon>
        <taxon>Bacillati</taxon>
        <taxon>Bacillota</taxon>
        <taxon>Clostridia</taxon>
        <taxon>Eubacteriales</taxon>
        <taxon>Oscillospiraceae</taxon>
        <taxon>Faecalibacterium</taxon>
    </lineage>
</organism>
<dbReference type="Proteomes" id="UP000004619">
    <property type="component" value="Unassembled WGS sequence"/>
</dbReference>
<dbReference type="AlphaFoldDB" id="C7H3X2"/>
<dbReference type="STRING" id="411483.FAEPRAA2165_00985"/>
<reference evidence="1" key="1">
    <citation type="submission" date="2009-08" db="EMBL/GenBank/DDBJ databases">
        <authorList>
            <person name="Weinstock G."/>
            <person name="Sodergren E."/>
            <person name="Clifton S."/>
            <person name="Fulton L."/>
            <person name="Fulton B."/>
            <person name="Courtney L."/>
            <person name="Fronick C."/>
            <person name="Harrison M."/>
            <person name="Strong C."/>
            <person name="Farmer C."/>
            <person name="Delahaunty K."/>
            <person name="Markovic C."/>
            <person name="Hall O."/>
            <person name="Minx P."/>
            <person name="Tomlinson C."/>
            <person name="Mitreva M."/>
            <person name="Nelson J."/>
            <person name="Hou S."/>
            <person name="Wollam A."/>
            <person name="Pepin K.H."/>
            <person name="Johnson M."/>
            <person name="Bhonagiri V."/>
            <person name="Nash W.E."/>
            <person name="Warren W."/>
            <person name="Chinwalla A."/>
            <person name="Mardis E.R."/>
            <person name="Wilson R.K."/>
        </authorList>
    </citation>
    <scope>NUCLEOTIDE SEQUENCE [LARGE SCALE GENOMIC DNA]</scope>
    <source>
        <strain evidence="1">A2-165</strain>
    </source>
</reference>
<evidence type="ECO:0000313" key="1">
    <source>
        <dbReference type="EMBL" id="EEU97304.1"/>
    </source>
</evidence>
<evidence type="ECO:0000313" key="2">
    <source>
        <dbReference type="Proteomes" id="UP000004619"/>
    </source>
</evidence>
<keyword evidence="2" id="KW-1185">Reference proteome</keyword>